<evidence type="ECO:0000256" key="2">
    <source>
        <dbReference type="ARBA" id="ARBA00022777"/>
    </source>
</evidence>
<comment type="similarity">
    <text evidence="6">Belongs to the NAD kinase family.</text>
</comment>
<dbReference type="GO" id="GO:0046872">
    <property type="term" value="F:metal ion binding"/>
    <property type="evidence" value="ECO:0007669"/>
    <property type="project" value="UniProtKB-UniRule"/>
</dbReference>
<feature type="binding site" evidence="6">
    <location>
        <begin position="74"/>
        <end position="75"/>
    </location>
    <ligand>
        <name>NAD(+)</name>
        <dbReference type="ChEBI" id="CHEBI:57540"/>
    </ligand>
</feature>
<dbReference type="GO" id="GO:0005524">
    <property type="term" value="F:ATP binding"/>
    <property type="evidence" value="ECO:0007669"/>
    <property type="project" value="UniProtKB-KW"/>
</dbReference>
<evidence type="ECO:0000256" key="3">
    <source>
        <dbReference type="ARBA" id="ARBA00022857"/>
    </source>
</evidence>
<keyword evidence="1 6" id="KW-0808">Transferase</keyword>
<evidence type="ECO:0000256" key="4">
    <source>
        <dbReference type="ARBA" id="ARBA00023027"/>
    </source>
</evidence>
<evidence type="ECO:0000256" key="6">
    <source>
        <dbReference type="HAMAP-Rule" id="MF_00361"/>
    </source>
</evidence>
<reference evidence="7 8" key="1">
    <citation type="submission" date="2015-09" db="EMBL/GenBank/DDBJ databases">
        <authorList>
            <consortium name="Pathogen Informatics"/>
        </authorList>
    </citation>
    <scope>NUCLEOTIDE SEQUENCE [LARGE SCALE GENOMIC DNA]</scope>
    <source>
        <strain evidence="7 8">2789STDY5608891</strain>
    </source>
</reference>
<sequence>MQSLISNMKKFFIITNEHKDMNLAMTNAISDYIIAKGGTCMHYVSTKSGWRERNLRRFQPSDIDAECIIVLGGDGTLVRAARDMASIGIPLIGVNLGTLGYLCELERSTVYDAIDRLFEDRYELETRMLIKGSSQKDGSGKATFALNDIVIHRTGLPQIVNLIVSVNGEYLANYSADGIIISTPTGSTGYSMSAGGPIVDPKADLMLITPINPHSALAKSIVVGSDAVIDVTLAKRRQEEDEEAEVSFDGDRFVHMKVGDNIRIQKADAHAKILKLNQLSFLQILRKKMQEFH</sequence>
<dbReference type="HAMAP" id="MF_00361">
    <property type="entry name" value="NAD_kinase"/>
    <property type="match status" value="1"/>
</dbReference>
<comment type="caution">
    <text evidence="6">Lacks conserved residue(s) required for the propagation of feature annotation.</text>
</comment>
<dbReference type="RefSeq" id="WP_021739791.1">
    <property type="nucleotide sequence ID" value="NZ_CAXUGT010000009.1"/>
</dbReference>
<keyword evidence="6" id="KW-0067">ATP-binding</keyword>
<dbReference type="InterPro" id="IPR002504">
    <property type="entry name" value="NADK"/>
</dbReference>
<dbReference type="Gene3D" id="2.60.200.30">
    <property type="entry name" value="Probable inorganic polyphosphate/atp-NAD kinase, domain 2"/>
    <property type="match status" value="1"/>
</dbReference>
<dbReference type="STRING" id="39490.ERS852448_00099"/>
<organism evidence="7 8">
    <name type="scientific">Eubacterium ramulus</name>
    <dbReference type="NCBI Taxonomy" id="39490"/>
    <lineage>
        <taxon>Bacteria</taxon>
        <taxon>Bacillati</taxon>
        <taxon>Bacillota</taxon>
        <taxon>Clostridia</taxon>
        <taxon>Eubacteriales</taxon>
        <taxon>Eubacteriaceae</taxon>
        <taxon>Eubacterium</taxon>
    </lineage>
</organism>
<comment type="cofactor">
    <cofactor evidence="6">
        <name>a divalent metal cation</name>
        <dbReference type="ChEBI" id="CHEBI:60240"/>
    </cofactor>
</comment>
<evidence type="ECO:0000256" key="5">
    <source>
        <dbReference type="ARBA" id="ARBA00047925"/>
    </source>
</evidence>
<feature type="binding site" evidence="6">
    <location>
        <position position="177"/>
    </location>
    <ligand>
        <name>NAD(+)</name>
        <dbReference type="ChEBI" id="CHEBI:57540"/>
    </ligand>
</feature>
<protein>
    <recommendedName>
        <fullName evidence="6">NAD kinase</fullName>
        <ecNumber evidence="6">2.7.1.23</ecNumber>
    </recommendedName>
    <alternativeName>
        <fullName evidence="6">ATP-dependent NAD kinase</fullName>
    </alternativeName>
</protein>
<comment type="function">
    <text evidence="6">Involved in the regulation of the intracellular balance of NAD and NADP, and is a key enzyme in the biosynthesis of NADP. Catalyzes specifically the phosphorylation on 2'-hydroxyl of the adenosine moiety of NAD to yield NADP.</text>
</comment>
<dbReference type="InterPro" id="IPR017437">
    <property type="entry name" value="ATP-NAD_kinase_PpnK-typ_C"/>
</dbReference>
<dbReference type="PANTHER" id="PTHR20275:SF0">
    <property type="entry name" value="NAD KINASE"/>
    <property type="match status" value="1"/>
</dbReference>
<keyword evidence="2 6" id="KW-0418">Kinase</keyword>
<proteinExistence type="inferred from homology"/>
<feature type="binding site" evidence="6">
    <location>
        <begin position="147"/>
        <end position="148"/>
    </location>
    <ligand>
        <name>NAD(+)</name>
        <dbReference type="ChEBI" id="CHEBI:57540"/>
    </ligand>
</feature>
<dbReference type="InterPro" id="IPR016064">
    <property type="entry name" value="NAD/diacylglycerol_kinase_sf"/>
</dbReference>
<dbReference type="Gene3D" id="3.40.50.10330">
    <property type="entry name" value="Probable inorganic polyphosphate/atp-NAD kinase, domain 1"/>
    <property type="match status" value="1"/>
</dbReference>
<dbReference type="InterPro" id="IPR017438">
    <property type="entry name" value="ATP-NAD_kinase_N"/>
</dbReference>
<dbReference type="SUPFAM" id="SSF111331">
    <property type="entry name" value="NAD kinase/diacylglycerol kinase-like"/>
    <property type="match status" value="1"/>
</dbReference>
<feature type="binding site" evidence="6">
    <location>
        <begin position="188"/>
        <end position="193"/>
    </location>
    <ligand>
        <name>NAD(+)</name>
        <dbReference type="ChEBI" id="CHEBI:57540"/>
    </ligand>
</feature>
<dbReference type="Pfam" id="PF01513">
    <property type="entry name" value="NAD_kinase"/>
    <property type="match status" value="1"/>
</dbReference>
<dbReference type="EMBL" id="CYYA01000001">
    <property type="protein sequence ID" value="CUM70822.1"/>
    <property type="molecule type" value="Genomic_DNA"/>
</dbReference>
<dbReference type="AlphaFoldDB" id="A0A173QYX0"/>
<comment type="catalytic activity">
    <reaction evidence="5 6">
        <text>NAD(+) + ATP = ADP + NADP(+) + H(+)</text>
        <dbReference type="Rhea" id="RHEA:18629"/>
        <dbReference type="ChEBI" id="CHEBI:15378"/>
        <dbReference type="ChEBI" id="CHEBI:30616"/>
        <dbReference type="ChEBI" id="CHEBI:57540"/>
        <dbReference type="ChEBI" id="CHEBI:58349"/>
        <dbReference type="ChEBI" id="CHEBI:456216"/>
        <dbReference type="EC" id="2.7.1.23"/>
    </reaction>
</comment>
<dbReference type="Proteomes" id="UP000095492">
    <property type="component" value="Unassembled WGS sequence"/>
</dbReference>
<keyword evidence="6" id="KW-0963">Cytoplasm</keyword>
<evidence type="ECO:0000256" key="1">
    <source>
        <dbReference type="ARBA" id="ARBA00022679"/>
    </source>
</evidence>
<name>A0A173QYX0_EUBRA</name>
<dbReference type="PANTHER" id="PTHR20275">
    <property type="entry name" value="NAD KINASE"/>
    <property type="match status" value="1"/>
</dbReference>
<feature type="binding site" evidence="6">
    <location>
        <position position="79"/>
    </location>
    <ligand>
        <name>NAD(+)</name>
        <dbReference type="ChEBI" id="CHEBI:57540"/>
    </ligand>
</feature>
<dbReference type="EC" id="2.7.1.23" evidence="6"/>
<dbReference type="GO" id="GO:0051287">
    <property type="term" value="F:NAD binding"/>
    <property type="evidence" value="ECO:0007669"/>
    <property type="project" value="UniProtKB-ARBA"/>
</dbReference>
<dbReference type="GO" id="GO:0019674">
    <property type="term" value="P:NAD+ metabolic process"/>
    <property type="evidence" value="ECO:0007669"/>
    <property type="project" value="InterPro"/>
</dbReference>
<keyword evidence="6" id="KW-0547">Nucleotide-binding</keyword>
<dbReference type="GO" id="GO:0005737">
    <property type="term" value="C:cytoplasm"/>
    <property type="evidence" value="ECO:0007669"/>
    <property type="project" value="UniProtKB-SubCell"/>
</dbReference>
<evidence type="ECO:0000313" key="7">
    <source>
        <dbReference type="EMBL" id="CUM70822.1"/>
    </source>
</evidence>
<keyword evidence="3 6" id="KW-0521">NADP</keyword>
<dbReference type="GO" id="GO:0003951">
    <property type="term" value="F:NAD+ kinase activity"/>
    <property type="evidence" value="ECO:0007669"/>
    <property type="project" value="UniProtKB-UniRule"/>
</dbReference>
<keyword evidence="4 6" id="KW-0520">NAD</keyword>
<comment type="subcellular location">
    <subcellularLocation>
        <location evidence="6">Cytoplasm</location>
    </subcellularLocation>
</comment>
<gene>
    <name evidence="7" type="primary">ppnK</name>
    <name evidence="6" type="synonym">nadK</name>
    <name evidence="7" type="ORF">ERS852448_00099</name>
</gene>
<accession>A0A173QYX0</accession>
<evidence type="ECO:0000313" key="8">
    <source>
        <dbReference type="Proteomes" id="UP000095492"/>
    </source>
</evidence>
<dbReference type="GO" id="GO:0006741">
    <property type="term" value="P:NADP+ biosynthetic process"/>
    <property type="evidence" value="ECO:0007669"/>
    <property type="project" value="UniProtKB-UniRule"/>
</dbReference>
<dbReference type="Pfam" id="PF20143">
    <property type="entry name" value="NAD_kinase_C"/>
    <property type="match status" value="1"/>
</dbReference>
<feature type="active site" description="Proton acceptor" evidence="6">
    <location>
        <position position="74"/>
    </location>
</feature>